<keyword evidence="1" id="KW-0378">Hydrolase</keyword>
<evidence type="ECO:0000313" key="4">
    <source>
        <dbReference type="Proteomes" id="UP001497516"/>
    </source>
</evidence>
<dbReference type="GO" id="GO:0006310">
    <property type="term" value="P:DNA recombination"/>
    <property type="evidence" value="ECO:0007669"/>
    <property type="project" value="UniProtKB-KW"/>
</dbReference>
<reference evidence="3 4" key="1">
    <citation type="submission" date="2024-04" db="EMBL/GenBank/DDBJ databases">
        <authorList>
            <person name="Fracassetti M."/>
        </authorList>
    </citation>
    <scope>NUCLEOTIDE SEQUENCE [LARGE SCALE GENOMIC DNA]</scope>
</reference>
<dbReference type="GO" id="GO:0005524">
    <property type="term" value="F:ATP binding"/>
    <property type="evidence" value="ECO:0007669"/>
    <property type="project" value="UniProtKB-KW"/>
</dbReference>
<dbReference type="PANTHER" id="PTHR10492">
    <property type="match status" value="1"/>
</dbReference>
<dbReference type="EMBL" id="OZ034818">
    <property type="protein sequence ID" value="CAL1386929.1"/>
    <property type="molecule type" value="Genomic_DNA"/>
</dbReference>
<comment type="similarity">
    <text evidence="1">Belongs to the helicase family.</text>
</comment>
<keyword evidence="1" id="KW-0547">Nucleotide-binding</keyword>
<evidence type="ECO:0000256" key="1">
    <source>
        <dbReference type="RuleBase" id="RU363044"/>
    </source>
</evidence>
<dbReference type="GO" id="GO:0043139">
    <property type="term" value="F:5'-3' DNA helicase activity"/>
    <property type="evidence" value="ECO:0007669"/>
    <property type="project" value="UniProtKB-EC"/>
</dbReference>
<evidence type="ECO:0000313" key="3">
    <source>
        <dbReference type="EMBL" id="CAL1386929.1"/>
    </source>
</evidence>
<dbReference type="Pfam" id="PF05970">
    <property type="entry name" value="PIF1"/>
    <property type="match status" value="1"/>
</dbReference>
<keyword evidence="1" id="KW-0347">Helicase</keyword>
<dbReference type="Gene3D" id="3.40.50.300">
    <property type="entry name" value="P-loop containing nucleotide triphosphate hydrolases"/>
    <property type="match status" value="1"/>
</dbReference>
<proteinExistence type="inferred from homology"/>
<dbReference type="EC" id="5.6.2.3" evidence="1"/>
<feature type="domain" description="DNA helicase Pif1-like DEAD-box helicase" evidence="2">
    <location>
        <begin position="306"/>
        <end position="527"/>
    </location>
</feature>
<keyword evidence="1" id="KW-0067">ATP-binding</keyword>
<evidence type="ECO:0000259" key="2">
    <source>
        <dbReference type="Pfam" id="PF05970"/>
    </source>
</evidence>
<dbReference type="GO" id="GO:0016787">
    <property type="term" value="F:hydrolase activity"/>
    <property type="evidence" value="ECO:0007669"/>
    <property type="project" value="UniProtKB-KW"/>
</dbReference>
<comment type="cofactor">
    <cofactor evidence="1">
        <name>Mg(2+)</name>
        <dbReference type="ChEBI" id="CHEBI:18420"/>
    </cofactor>
</comment>
<keyword evidence="1" id="KW-0233">DNA recombination</keyword>
<dbReference type="Proteomes" id="UP001497516">
    <property type="component" value="Chromosome 5"/>
</dbReference>
<keyword evidence="1" id="KW-0234">DNA repair</keyword>
<sequence length="645" mass="73211">MQSGRHRDEIQQYIDCRSLSVYEAIWRLNEYTIHVREPSVVRLGVHLDGQQKVPYKKQSNVRNVLGNPNVGNTHLTEWFALNRRDPQARVLTYAHIPNNCTWLPDCKEWNPRKKGFAIGRVAYVPPGSGDVFFLRMMLTKVRGALSYAHLRTVNGELCPDFEKACEKLGLLSDTSEWIRVLSDISTSRMPRVIRSTFVSMLMFCEIPSPIALFNSSWKSMAEDYAYRLTKDLRDQTQKPSDERLQNWVLRELQAMLSSHSMTLEDFNLPTPTDGPHEDGENPLINEHLAFDTDQQHALATSMLHSLNPEQTNVYTSVISSVLNKMGRAFFLYGHEGTGKTYLYNVIAARFRSLGKIVVLVASSGIGATLLPKATTAHSRFKIPLILDATSTCPIKHRTDLADLLKEASLIIWDEAPMTHRQAFEAVDRSLCDILNVPLNGHHYKPFGGKKVLFGGDFRQTLPVITDAGREQMIDGSLTRSKLWNTFKVMCLSTNMRITAVHSADQQLMRGYTFPEWVLALGDGRLRARSFREDGPSDWIQIPSLFLIDPGDDTVKSIADDIYDLFPDNHRDPAYLTSRAIVTPTNTTVSRINDYMQQRVQGNIKNIIVQIHCSYQQKQQIRLTKAIRQSSSVLSRSMEFQTTSLC</sequence>
<dbReference type="SUPFAM" id="SSF52540">
    <property type="entry name" value="P-loop containing nucleoside triphosphate hydrolases"/>
    <property type="match status" value="2"/>
</dbReference>
<keyword evidence="1" id="KW-0227">DNA damage</keyword>
<gene>
    <name evidence="3" type="ORF">LTRI10_LOCUS27945</name>
</gene>
<keyword evidence="4" id="KW-1185">Reference proteome</keyword>
<dbReference type="InterPro" id="IPR027417">
    <property type="entry name" value="P-loop_NTPase"/>
</dbReference>
<dbReference type="InterPro" id="IPR010285">
    <property type="entry name" value="DNA_helicase_pif1-like_DEAD"/>
</dbReference>
<dbReference type="GO" id="GO:0000723">
    <property type="term" value="P:telomere maintenance"/>
    <property type="evidence" value="ECO:0007669"/>
    <property type="project" value="InterPro"/>
</dbReference>
<dbReference type="GO" id="GO:0006281">
    <property type="term" value="P:DNA repair"/>
    <property type="evidence" value="ECO:0007669"/>
    <property type="project" value="UniProtKB-KW"/>
</dbReference>
<dbReference type="AlphaFoldDB" id="A0AAV2ELX8"/>
<name>A0AAV2ELX8_9ROSI</name>
<protein>
    <recommendedName>
        <fullName evidence="1">ATP-dependent DNA helicase</fullName>
        <ecNumber evidence="1">5.6.2.3</ecNumber>
    </recommendedName>
</protein>
<comment type="catalytic activity">
    <reaction evidence="1">
        <text>ATP + H2O = ADP + phosphate + H(+)</text>
        <dbReference type="Rhea" id="RHEA:13065"/>
        <dbReference type="ChEBI" id="CHEBI:15377"/>
        <dbReference type="ChEBI" id="CHEBI:15378"/>
        <dbReference type="ChEBI" id="CHEBI:30616"/>
        <dbReference type="ChEBI" id="CHEBI:43474"/>
        <dbReference type="ChEBI" id="CHEBI:456216"/>
        <dbReference type="EC" id="5.6.2.3"/>
    </reaction>
</comment>
<dbReference type="PANTHER" id="PTHR10492:SF90">
    <property type="entry name" value="ATP-DEPENDENT DNA HELICASE"/>
    <property type="match status" value="1"/>
</dbReference>
<accession>A0AAV2ELX8</accession>
<organism evidence="3 4">
    <name type="scientific">Linum trigynum</name>
    <dbReference type="NCBI Taxonomy" id="586398"/>
    <lineage>
        <taxon>Eukaryota</taxon>
        <taxon>Viridiplantae</taxon>
        <taxon>Streptophyta</taxon>
        <taxon>Embryophyta</taxon>
        <taxon>Tracheophyta</taxon>
        <taxon>Spermatophyta</taxon>
        <taxon>Magnoliopsida</taxon>
        <taxon>eudicotyledons</taxon>
        <taxon>Gunneridae</taxon>
        <taxon>Pentapetalae</taxon>
        <taxon>rosids</taxon>
        <taxon>fabids</taxon>
        <taxon>Malpighiales</taxon>
        <taxon>Linaceae</taxon>
        <taxon>Linum</taxon>
    </lineage>
</organism>